<dbReference type="PROSITE" id="PS51471">
    <property type="entry name" value="FE2OG_OXY"/>
    <property type="match status" value="1"/>
</dbReference>
<dbReference type="FunFam" id="2.60.120.330:FF:000017">
    <property type="entry name" value="2-oxoglutarate-dependent dioxygenase DAO"/>
    <property type="match status" value="1"/>
</dbReference>
<dbReference type="Gramene" id="KZM98580">
    <property type="protein sequence ID" value="KZM98580"/>
    <property type="gene ID" value="DCAR_014058"/>
</dbReference>
<dbReference type="AlphaFoldDB" id="A0A162ABX0"/>
<evidence type="ECO:0000313" key="9">
    <source>
        <dbReference type="EMBL" id="WOG97550.1"/>
    </source>
</evidence>
<dbReference type="KEGG" id="dcr:108216169"/>
<evidence type="ECO:0000313" key="8">
    <source>
        <dbReference type="EMBL" id="KZM98580.1"/>
    </source>
</evidence>
<dbReference type="Pfam" id="PF03171">
    <property type="entry name" value="2OG-FeII_Oxy"/>
    <property type="match status" value="1"/>
</dbReference>
<feature type="domain" description="Fe2OG dioxygenase" evidence="7">
    <location>
        <begin position="148"/>
        <end position="250"/>
    </location>
</feature>
<evidence type="ECO:0000313" key="10">
    <source>
        <dbReference type="Proteomes" id="UP000077755"/>
    </source>
</evidence>
<dbReference type="Proteomes" id="UP000077755">
    <property type="component" value="Chromosome 4"/>
</dbReference>
<dbReference type="InterPro" id="IPR044861">
    <property type="entry name" value="IPNS-like_FE2OG_OXY"/>
</dbReference>
<gene>
    <name evidence="8" type="ORF">DCAR_014058</name>
    <name evidence="9" type="ORF">DCAR_0416891</name>
</gene>
<evidence type="ECO:0000256" key="5">
    <source>
        <dbReference type="ARBA" id="ARBA00076740"/>
    </source>
</evidence>
<dbReference type="OMA" id="KYGKAMD"/>
<protein>
    <recommendedName>
        <fullName evidence="4">2-oxoglutarate-dependent dioxygenase DAO</fullName>
    </recommendedName>
    <alternativeName>
        <fullName evidence="5">Protein DIOXYGENASE FOR AUXIN OXIDATION</fullName>
    </alternativeName>
</protein>
<evidence type="ECO:0000256" key="3">
    <source>
        <dbReference type="ARBA" id="ARBA00054658"/>
    </source>
</evidence>
<evidence type="ECO:0000256" key="6">
    <source>
        <dbReference type="RuleBase" id="RU003682"/>
    </source>
</evidence>
<dbReference type="Pfam" id="PF14226">
    <property type="entry name" value="DIOX_N"/>
    <property type="match status" value="1"/>
</dbReference>
<dbReference type="GO" id="GO:0016705">
    <property type="term" value="F:oxidoreductase activity, acting on paired donors, with incorporation or reduction of molecular oxygen"/>
    <property type="evidence" value="ECO:0007669"/>
    <property type="project" value="UniProtKB-ARBA"/>
</dbReference>
<dbReference type="InterPro" id="IPR005123">
    <property type="entry name" value="Oxoglu/Fe-dep_dioxygenase_dom"/>
</dbReference>
<keyword evidence="1 6" id="KW-0479">Metal-binding</keyword>
<dbReference type="SUPFAM" id="SSF51197">
    <property type="entry name" value="Clavaminate synthase-like"/>
    <property type="match status" value="1"/>
</dbReference>
<reference evidence="9" key="2">
    <citation type="submission" date="2022-03" db="EMBL/GenBank/DDBJ databases">
        <title>Draft title - Genomic analysis of global carrot germplasm unveils the trajectory of domestication and the origin of high carotenoid orange carrot.</title>
        <authorList>
            <person name="Iorizzo M."/>
            <person name="Ellison S."/>
            <person name="Senalik D."/>
            <person name="Macko-Podgorni A."/>
            <person name="Grzebelus D."/>
            <person name="Bostan H."/>
            <person name="Rolling W."/>
            <person name="Curaba J."/>
            <person name="Simon P."/>
        </authorList>
    </citation>
    <scope>NUCLEOTIDE SEQUENCE</scope>
    <source>
        <tissue evidence="9">Leaf</tissue>
    </source>
</reference>
<dbReference type="EMBL" id="CP093346">
    <property type="protein sequence ID" value="WOG97550.1"/>
    <property type="molecule type" value="Genomic_DNA"/>
</dbReference>
<comment type="function">
    <text evidence="3">2-oxoglutarate-dependent dioxygenase essential for auxin catabolism and maintenance of auxin homeostasis in reproductive organs. Catalyzes the irreversible oxidation of indole-3-acetic acid (IAA) to the biologically inactive 2-oxoindole-3-acetic acid (OxIAA).</text>
</comment>
<dbReference type="EMBL" id="LNRQ01000004">
    <property type="protein sequence ID" value="KZM98580.1"/>
    <property type="molecule type" value="Genomic_DNA"/>
</dbReference>
<dbReference type="Gene3D" id="2.60.120.330">
    <property type="entry name" value="B-lactam Antibiotic, Isopenicillin N Synthase, Chain"/>
    <property type="match status" value="1"/>
</dbReference>
<accession>A0A162ABX0</accession>
<dbReference type="InterPro" id="IPR027443">
    <property type="entry name" value="IPNS-like_sf"/>
</dbReference>
<name>A0A162ABX0_DAUCS</name>
<organism evidence="8">
    <name type="scientific">Daucus carota subsp. sativus</name>
    <name type="common">Carrot</name>
    <dbReference type="NCBI Taxonomy" id="79200"/>
    <lineage>
        <taxon>Eukaryota</taxon>
        <taxon>Viridiplantae</taxon>
        <taxon>Streptophyta</taxon>
        <taxon>Embryophyta</taxon>
        <taxon>Tracheophyta</taxon>
        <taxon>Spermatophyta</taxon>
        <taxon>Magnoliopsida</taxon>
        <taxon>eudicotyledons</taxon>
        <taxon>Gunneridae</taxon>
        <taxon>Pentapetalae</taxon>
        <taxon>asterids</taxon>
        <taxon>campanulids</taxon>
        <taxon>Apiales</taxon>
        <taxon>Apiaceae</taxon>
        <taxon>Apioideae</taxon>
        <taxon>Scandiceae</taxon>
        <taxon>Daucinae</taxon>
        <taxon>Daucus</taxon>
        <taxon>Daucus sect. Daucus</taxon>
    </lineage>
</organism>
<dbReference type="PANTHER" id="PTHR47990">
    <property type="entry name" value="2-OXOGLUTARATE (2OG) AND FE(II)-DEPENDENT OXYGENASE SUPERFAMILY PROTEIN-RELATED"/>
    <property type="match status" value="1"/>
</dbReference>
<keyword evidence="10" id="KW-1185">Reference proteome</keyword>
<reference evidence="8" key="1">
    <citation type="journal article" date="2016" name="Nat. Genet.">
        <title>A high-quality carrot genome assembly provides new insights into carotenoid accumulation and asterid genome evolution.</title>
        <authorList>
            <person name="Iorizzo M."/>
            <person name="Ellison S."/>
            <person name="Senalik D."/>
            <person name="Zeng P."/>
            <person name="Satapoomin P."/>
            <person name="Huang J."/>
            <person name="Bowman M."/>
            <person name="Iovene M."/>
            <person name="Sanseverino W."/>
            <person name="Cavagnaro P."/>
            <person name="Yildiz M."/>
            <person name="Macko-Podgorni A."/>
            <person name="Moranska E."/>
            <person name="Grzebelus E."/>
            <person name="Grzebelus D."/>
            <person name="Ashrafi H."/>
            <person name="Zheng Z."/>
            <person name="Cheng S."/>
            <person name="Spooner D."/>
            <person name="Van Deynze A."/>
            <person name="Simon P."/>
        </authorList>
    </citation>
    <scope>NUCLEOTIDE SEQUENCE [LARGE SCALE GENOMIC DNA]</scope>
    <source>
        <tissue evidence="8">Leaf</tissue>
    </source>
</reference>
<evidence type="ECO:0000259" key="7">
    <source>
        <dbReference type="PROSITE" id="PS51471"/>
    </source>
</evidence>
<proteinExistence type="inferred from homology"/>
<sequence>MLINCTIPVIDLHDFPAQSSKLIRACQDWGCFRVINYQKTLPDSLMSEMKCVVRSLFELPQEIKLRNVDNIVDRGYMAPSQNNPLYEAFGLFVSSPKDVHDFCSKLNASHHQRATIIKYVEAVRELFADITGKLADGLGISGFTIQGWPYQFRINKYNFAQATVGSRGVQMHTDSGFITILQDDDGVGGLEVMDKSGIFVPVDPCPGTLVVNLGDAAAAWSNGRFCNVKHRVQCKEGNLRYSIAAFLWGPNEPVEAPAELVDSAHPRLYAPFTFEDYRKLRVSTNQQAGEALDLFRLDGCTNGDN</sequence>
<evidence type="ECO:0000256" key="2">
    <source>
        <dbReference type="ARBA" id="ARBA00023004"/>
    </source>
</evidence>
<dbReference type="GO" id="GO:0046872">
    <property type="term" value="F:metal ion binding"/>
    <property type="evidence" value="ECO:0007669"/>
    <property type="project" value="UniProtKB-KW"/>
</dbReference>
<comment type="similarity">
    <text evidence="6">Belongs to the iron/ascorbate-dependent oxidoreductase family.</text>
</comment>
<dbReference type="OrthoDB" id="288590at2759"/>
<dbReference type="InterPro" id="IPR050231">
    <property type="entry name" value="Iron_ascorbate_oxido_reductase"/>
</dbReference>
<evidence type="ECO:0000256" key="1">
    <source>
        <dbReference type="ARBA" id="ARBA00022723"/>
    </source>
</evidence>
<keyword evidence="6" id="KW-0560">Oxidoreductase</keyword>
<keyword evidence="2 6" id="KW-0408">Iron</keyword>
<dbReference type="STRING" id="79200.A0A162ABX0"/>
<dbReference type="InterPro" id="IPR026992">
    <property type="entry name" value="DIOX_N"/>
</dbReference>
<evidence type="ECO:0000256" key="4">
    <source>
        <dbReference type="ARBA" id="ARBA00074102"/>
    </source>
</evidence>